<dbReference type="InterPro" id="IPR011001">
    <property type="entry name" value="Saposin-like"/>
</dbReference>
<organism evidence="3 4">
    <name type="scientific">Colocasia esculenta</name>
    <name type="common">Wild taro</name>
    <name type="synonym">Arum esculentum</name>
    <dbReference type="NCBI Taxonomy" id="4460"/>
    <lineage>
        <taxon>Eukaryota</taxon>
        <taxon>Viridiplantae</taxon>
        <taxon>Streptophyta</taxon>
        <taxon>Embryophyta</taxon>
        <taxon>Tracheophyta</taxon>
        <taxon>Spermatophyta</taxon>
        <taxon>Magnoliopsida</taxon>
        <taxon>Liliopsida</taxon>
        <taxon>Araceae</taxon>
        <taxon>Aroideae</taxon>
        <taxon>Colocasieae</taxon>
        <taxon>Colocasia</taxon>
    </lineage>
</organism>
<dbReference type="InterPro" id="IPR007856">
    <property type="entry name" value="SapB_1"/>
</dbReference>
<dbReference type="PROSITE" id="PS50015">
    <property type="entry name" value="SAP_B"/>
    <property type="match status" value="1"/>
</dbReference>
<evidence type="ECO:0000259" key="2">
    <source>
        <dbReference type="PROSITE" id="PS50015"/>
    </source>
</evidence>
<keyword evidence="4" id="KW-1185">Reference proteome</keyword>
<feature type="non-terminal residue" evidence="3">
    <location>
        <position position="1"/>
    </location>
</feature>
<dbReference type="Pfam" id="PF05184">
    <property type="entry name" value="SapB_1"/>
    <property type="match status" value="1"/>
</dbReference>
<dbReference type="EMBL" id="NMUH01003579">
    <property type="protein sequence ID" value="MQM06244.1"/>
    <property type="molecule type" value="Genomic_DNA"/>
</dbReference>
<dbReference type="OrthoDB" id="69496at2759"/>
<feature type="domain" description="Saposin B-type" evidence="2">
    <location>
        <begin position="203"/>
        <end position="303"/>
    </location>
</feature>
<protein>
    <recommendedName>
        <fullName evidence="2">Saposin B-type domain-containing protein</fullName>
    </recommendedName>
</protein>
<keyword evidence="1" id="KW-1015">Disulfide bond</keyword>
<evidence type="ECO:0000313" key="3">
    <source>
        <dbReference type="EMBL" id="MQM06244.1"/>
    </source>
</evidence>
<sequence length="321" mass="35804">NKTGGLFQKNALSLQVASSFRSGEASALPFHGSSPPVRISGSLLPVDSPMIRTISVWILRRADDVAAANSVVFSLLRVYIQIGRRGGGEAGRNWQRDVLYISRIYPRFPAVSVAQGALRSQHDHWSLLYTAWSFISFSSSSSSTSLFPFMTGMMDARVGFSFLILLIICCIHCDSRSLGTSDGAVSETTPGVKTEYLQEYEKHKKFCILCEHFATQATQYLKENKTQGEIIEIFHRACHRLPSFQQQLRIVERLVKGCVMAERFAEQCQTLIFQYGPVLLVNIVRLLERADLCVSLHACQGNRNETVVPYTSSVALPLNDM</sequence>
<dbReference type="InterPro" id="IPR051428">
    <property type="entry name" value="Sphingo_Act-Surfact_Prot"/>
</dbReference>
<proteinExistence type="predicted"/>
<evidence type="ECO:0000256" key="1">
    <source>
        <dbReference type="ARBA" id="ARBA00023157"/>
    </source>
</evidence>
<dbReference type="PANTHER" id="PTHR11480:SF3">
    <property type="entry name" value="BCDNA.GH08312"/>
    <property type="match status" value="1"/>
</dbReference>
<dbReference type="SMART" id="SM00741">
    <property type="entry name" value="SapB"/>
    <property type="match status" value="1"/>
</dbReference>
<dbReference type="InterPro" id="IPR008139">
    <property type="entry name" value="SaposinB_dom"/>
</dbReference>
<dbReference type="Proteomes" id="UP000652761">
    <property type="component" value="Unassembled WGS sequence"/>
</dbReference>
<evidence type="ECO:0000313" key="4">
    <source>
        <dbReference type="Proteomes" id="UP000652761"/>
    </source>
</evidence>
<name>A0A843WQG6_COLES</name>
<reference evidence="3" key="1">
    <citation type="submission" date="2017-07" db="EMBL/GenBank/DDBJ databases">
        <title>Taro Niue Genome Assembly and Annotation.</title>
        <authorList>
            <person name="Atibalentja N."/>
            <person name="Keating K."/>
            <person name="Fields C.J."/>
        </authorList>
    </citation>
    <scope>NUCLEOTIDE SEQUENCE</scope>
    <source>
        <strain evidence="3">Niue_2</strain>
        <tissue evidence="3">Leaf</tissue>
    </source>
</reference>
<dbReference type="PANTHER" id="PTHR11480">
    <property type="entry name" value="SAPOSIN-RELATED"/>
    <property type="match status" value="1"/>
</dbReference>
<dbReference type="AlphaFoldDB" id="A0A843WQG6"/>
<dbReference type="Gene3D" id="1.10.225.10">
    <property type="entry name" value="Saposin-like"/>
    <property type="match status" value="1"/>
</dbReference>
<accession>A0A843WQG6</accession>
<dbReference type="SUPFAM" id="SSF47862">
    <property type="entry name" value="Saposin"/>
    <property type="match status" value="1"/>
</dbReference>
<gene>
    <name evidence="3" type="ORF">Taro_039067</name>
</gene>
<dbReference type="GO" id="GO:0006629">
    <property type="term" value="P:lipid metabolic process"/>
    <property type="evidence" value="ECO:0007669"/>
    <property type="project" value="InterPro"/>
</dbReference>
<comment type="caution">
    <text evidence="3">The sequence shown here is derived from an EMBL/GenBank/DDBJ whole genome shotgun (WGS) entry which is preliminary data.</text>
</comment>